<name>A0A2S5KWJ1_9PROT</name>
<accession>A0A2S5KWJ1</accession>
<sequence length="61" mass="7033">MGKKTRSRTQQALPLLNNLVAKHAETFCKAQTHVDRKKDMKRGKEKNAGRWWPDLMVLVTA</sequence>
<evidence type="ECO:0000313" key="2">
    <source>
        <dbReference type="Proteomes" id="UP000238196"/>
    </source>
</evidence>
<evidence type="ECO:0000313" key="1">
    <source>
        <dbReference type="EMBL" id="PPC79217.1"/>
    </source>
</evidence>
<proteinExistence type="predicted"/>
<comment type="caution">
    <text evidence="1">The sequence shown here is derived from an EMBL/GenBank/DDBJ whole genome shotgun (WGS) entry which is preliminary data.</text>
</comment>
<dbReference type="AlphaFoldDB" id="A0A2S5KWJ1"/>
<dbReference type="Pfam" id="PF23876">
    <property type="entry name" value="DUF7230"/>
    <property type="match status" value="1"/>
</dbReference>
<reference evidence="1 2" key="1">
    <citation type="submission" date="2018-02" db="EMBL/GenBank/DDBJ databases">
        <title>novel marine gammaproteobacteria from coastal saline agro ecosystem.</title>
        <authorList>
            <person name="Krishnan R."/>
            <person name="Ramesh Kumar N."/>
        </authorList>
    </citation>
    <scope>NUCLEOTIDE SEQUENCE [LARGE SCALE GENOMIC DNA]</scope>
    <source>
        <strain evidence="1 2">228</strain>
    </source>
</reference>
<protein>
    <submittedName>
        <fullName evidence="1">Uncharacterized protein</fullName>
    </submittedName>
</protein>
<dbReference type="Proteomes" id="UP000238196">
    <property type="component" value="Unassembled WGS sequence"/>
</dbReference>
<dbReference type="InterPro" id="IPR055654">
    <property type="entry name" value="DUF7230"/>
</dbReference>
<dbReference type="EMBL" id="PRLP01000004">
    <property type="protein sequence ID" value="PPC79217.1"/>
    <property type="molecule type" value="Genomic_DNA"/>
</dbReference>
<gene>
    <name evidence="1" type="ORF">C4K68_01120</name>
</gene>
<organism evidence="1 2">
    <name type="scientific">Proteobacteria bacterium 228</name>
    <dbReference type="NCBI Taxonomy" id="2083153"/>
    <lineage>
        <taxon>Bacteria</taxon>
        <taxon>Pseudomonadati</taxon>
        <taxon>Pseudomonadota</taxon>
    </lineage>
</organism>